<feature type="region of interest" description="Disordered" evidence="1">
    <location>
        <begin position="58"/>
        <end position="208"/>
    </location>
</feature>
<evidence type="ECO:0000313" key="3">
    <source>
        <dbReference type="EMBL" id="KAJ2797530.1"/>
    </source>
</evidence>
<name>A0A9W8HRZ8_9FUNG</name>
<dbReference type="EMBL" id="JANBUO010001609">
    <property type="protein sequence ID" value="KAJ2797530.1"/>
    <property type="molecule type" value="Genomic_DNA"/>
</dbReference>
<feature type="compositionally biased region" description="Polar residues" evidence="1">
    <location>
        <begin position="79"/>
        <end position="88"/>
    </location>
</feature>
<evidence type="ECO:0000259" key="2">
    <source>
        <dbReference type="Pfam" id="PF05022"/>
    </source>
</evidence>
<feature type="compositionally biased region" description="Polar residues" evidence="1">
    <location>
        <begin position="273"/>
        <end position="282"/>
    </location>
</feature>
<dbReference type="Proteomes" id="UP001140094">
    <property type="component" value="Unassembled WGS sequence"/>
</dbReference>
<sequence length="282" mass="29975">MARDAARHLAEIQSLLTECGMERTTTVLIAEAAQVGKRNKTVQAFLELAVAQEAIKRTRDQGNRPASPTLRNVDVADSESGSSQSYKSANEEPASSTSSKALSASASSKSSESSGSGSTSSSNSLSDSAESTDSSSSSSSEDDASSVSNASVASSPPSKKSRLSQDASLKTKINNQIAKSMSASPKGKAQINQQRGRRGRADNTPATPFCRIRPEEVVYADERLKDNTYLSKGETIGDFGYKAHKDLIVTRGKAFTKEKNKKKRGSYSGGRITMTSHSIKFT</sequence>
<evidence type="ECO:0000256" key="1">
    <source>
        <dbReference type="SAM" id="MobiDB-lite"/>
    </source>
</evidence>
<organism evidence="3 4">
    <name type="scientific">Coemansia guatemalensis</name>
    <dbReference type="NCBI Taxonomy" id="2761395"/>
    <lineage>
        <taxon>Eukaryota</taxon>
        <taxon>Fungi</taxon>
        <taxon>Fungi incertae sedis</taxon>
        <taxon>Zoopagomycota</taxon>
        <taxon>Kickxellomycotina</taxon>
        <taxon>Kickxellomycetes</taxon>
        <taxon>Kickxellales</taxon>
        <taxon>Kickxellaceae</taxon>
        <taxon>Coemansia</taxon>
    </lineage>
</organism>
<reference evidence="3" key="1">
    <citation type="submission" date="2022-07" db="EMBL/GenBank/DDBJ databases">
        <title>Phylogenomic reconstructions and comparative analyses of Kickxellomycotina fungi.</title>
        <authorList>
            <person name="Reynolds N.K."/>
            <person name="Stajich J.E."/>
            <person name="Barry K."/>
            <person name="Grigoriev I.V."/>
            <person name="Crous P."/>
            <person name="Smith M.E."/>
        </authorList>
    </citation>
    <scope>NUCLEOTIDE SEQUENCE</scope>
    <source>
        <strain evidence="3">NRRL 1565</strain>
    </source>
</reference>
<dbReference type="GO" id="GO:0005730">
    <property type="term" value="C:nucleolus"/>
    <property type="evidence" value="ECO:0007669"/>
    <property type="project" value="InterPro"/>
</dbReference>
<dbReference type="PANTHER" id="PTHR23216:SF1">
    <property type="entry name" value="NUCLEOLAR AND COILED-BODY PHOSPHOPROTEIN 1"/>
    <property type="match status" value="1"/>
</dbReference>
<proteinExistence type="predicted"/>
<dbReference type="AlphaFoldDB" id="A0A9W8HRZ8"/>
<dbReference type="InterPro" id="IPR039191">
    <property type="entry name" value="Nopp140-like"/>
</dbReference>
<feature type="region of interest" description="Disordered" evidence="1">
    <location>
        <begin position="259"/>
        <end position="282"/>
    </location>
</feature>
<comment type="caution">
    <text evidence="3">The sequence shown here is derived from an EMBL/GenBank/DDBJ whole genome shotgun (WGS) entry which is preliminary data.</text>
</comment>
<keyword evidence="4" id="KW-1185">Reference proteome</keyword>
<feature type="compositionally biased region" description="Polar residues" evidence="1">
    <location>
        <begin position="164"/>
        <end position="183"/>
    </location>
</feature>
<feature type="compositionally biased region" description="Low complexity" evidence="1">
    <location>
        <begin position="94"/>
        <end position="158"/>
    </location>
</feature>
<gene>
    <name evidence="3" type="primary">SRP40</name>
    <name evidence="3" type="ORF">H4R20_005147</name>
</gene>
<evidence type="ECO:0000313" key="4">
    <source>
        <dbReference type="Proteomes" id="UP001140094"/>
    </source>
</evidence>
<dbReference type="PANTHER" id="PTHR23216">
    <property type="entry name" value="NUCLEOLAR AND COILED-BODY PHOSPHOPROTEIN 1"/>
    <property type="match status" value="1"/>
</dbReference>
<dbReference type="GO" id="GO:0005654">
    <property type="term" value="C:nucleoplasm"/>
    <property type="evidence" value="ECO:0007669"/>
    <property type="project" value="TreeGrafter"/>
</dbReference>
<dbReference type="Pfam" id="PF05022">
    <property type="entry name" value="SRP40_C"/>
    <property type="match status" value="1"/>
</dbReference>
<dbReference type="OrthoDB" id="5599646at2759"/>
<accession>A0A9W8HRZ8</accession>
<dbReference type="InterPro" id="IPR007718">
    <property type="entry name" value="Srp40_C"/>
</dbReference>
<feature type="domain" description="Srp40 C-terminal" evidence="2">
    <location>
        <begin position="208"/>
        <end position="281"/>
    </location>
</feature>
<protein>
    <submittedName>
        <fullName evidence="3">Jun-like transcription factor</fullName>
    </submittedName>
</protein>